<evidence type="ECO:0000313" key="2">
    <source>
        <dbReference type="EMBL" id="KAK9712910.1"/>
    </source>
</evidence>
<protein>
    <submittedName>
        <fullName evidence="2">Uncharacterized protein</fullName>
    </submittedName>
</protein>
<reference evidence="2 3" key="1">
    <citation type="journal article" date="2024" name="BMC Genomics">
        <title>De novo assembly and annotation of Popillia japonica's genome with initial clues to its potential as an invasive pest.</title>
        <authorList>
            <person name="Cucini C."/>
            <person name="Boschi S."/>
            <person name="Funari R."/>
            <person name="Cardaioli E."/>
            <person name="Iannotti N."/>
            <person name="Marturano G."/>
            <person name="Paoli F."/>
            <person name="Bruttini M."/>
            <person name="Carapelli A."/>
            <person name="Frati F."/>
            <person name="Nardi F."/>
        </authorList>
    </citation>
    <scope>NUCLEOTIDE SEQUENCE [LARGE SCALE GENOMIC DNA]</scope>
    <source>
        <strain evidence="2">DMR45628</strain>
    </source>
</reference>
<feature type="compositionally biased region" description="Polar residues" evidence="1">
    <location>
        <begin position="69"/>
        <end position="81"/>
    </location>
</feature>
<organism evidence="2 3">
    <name type="scientific">Popillia japonica</name>
    <name type="common">Japanese beetle</name>
    <dbReference type="NCBI Taxonomy" id="7064"/>
    <lineage>
        <taxon>Eukaryota</taxon>
        <taxon>Metazoa</taxon>
        <taxon>Ecdysozoa</taxon>
        <taxon>Arthropoda</taxon>
        <taxon>Hexapoda</taxon>
        <taxon>Insecta</taxon>
        <taxon>Pterygota</taxon>
        <taxon>Neoptera</taxon>
        <taxon>Endopterygota</taxon>
        <taxon>Coleoptera</taxon>
        <taxon>Polyphaga</taxon>
        <taxon>Scarabaeiformia</taxon>
        <taxon>Scarabaeidae</taxon>
        <taxon>Rutelinae</taxon>
        <taxon>Popillia</taxon>
    </lineage>
</organism>
<keyword evidence="3" id="KW-1185">Reference proteome</keyword>
<dbReference type="EMBL" id="JASPKY010000255">
    <property type="protein sequence ID" value="KAK9712910.1"/>
    <property type="molecule type" value="Genomic_DNA"/>
</dbReference>
<comment type="caution">
    <text evidence="2">The sequence shown here is derived from an EMBL/GenBank/DDBJ whole genome shotgun (WGS) entry which is preliminary data.</text>
</comment>
<name>A0AAW1K4W3_POPJA</name>
<evidence type="ECO:0000313" key="3">
    <source>
        <dbReference type="Proteomes" id="UP001458880"/>
    </source>
</evidence>
<dbReference type="AlphaFoldDB" id="A0AAW1K4W3"/>
<dbReference type="Proteomes" id="UP001458880">
    <property type="component" value="Unassembled WGS sequence"/>
</dbReference>
<evidence type="ECO:0000256" key="1">
    <source>
        <dbReference type="SAM" id="MobiDB-lite"/>
    </source>
</evidence>
<feature type="region of interest" description="Disordered" evidence="1">
    <location>
        <begin position="69"/>
        <end position="98"/>
    </location>
</feature>
<accession>A0AAW1K4W3</accession>
<gene>
    <name evidence="2" type="ORF">QE152_g24643</name>
</gene>
<sequence length="98" mass="11048">MGPSGGTFPCNDFSLITESLDLSFMKEHFNPDTLITESLDLSFMKEHFNPDNDFRLTKDAVPTLFPAVQSVQRPSQSTPDSCQDVELSYEDITTPERE</sequence>
<proteinExistence type="predicted"/>